<dbReference type="GO" id="GO:0070682">
    <property type="term" value="P:proteasome regulatory particle assembly"/>
    <property type="evidence" value="ECO:0007669"/>
    <property type="project" value="InterPro"/>
</dbReference>
<dbReference type="GO" id="GO:0030674">
    <property type="term" value="F:protein-macromolecule adaptor activity"/>
    <property type="evidence" value="ECO:0007669"/>
    <property type="project" value="TreeGrafter"/>
</dbReference>
<reference evidence="2 3" key="1">
    <citation type="journal article" date="2018" name="Mycol. Prog.">
        <title>Coniella lustricola, a new species from submerged detritus.</title>
        <authorList>
            <person name="Raudabaugh D.B."/>
            <person name="Iturriaga T."/>
            <person name="Carver A."/>
            <person name="Mondo S."/>
            <person name="Pangilinan J."/>
            <person name="Lipzen A."/>
            <person name="He G."/>
            <person name="Amirebrahimi M."/>
            <person name="Grigoriev I.V."/>
            <person name="Miller A.N."/>
        </authorList>
    </citation>
    <scope>NUCLEOTIDE SEQUENCE [LARGE SCALE GENOMIC DNA]</scope>
    <source>
        <strain evidence="2 3">B22-T-1</strain>
    </source>
</reference>
<proteinExistence type="predicted"/>
<organism evidence="2 3">
    <name type="scientific">Coniella lustricola</name>
    <dbReference type="NCBI Taxonomy" id="2025994"/>
    <lineage>
        <taxon>Eukaryota</taxon>
        <taxon>Fungi</taxon>
        <taxon>Dikarya</taxon>
        <taxon>Ascomycota</taxon>
        <taxon>Pezizomycotina</taxon>
        <taxon>Sordariomycetes</taxon>
        <taxon>Sordariomycetidae</taxon>
        <taxon>Diaporthales</taxon>
        <taxon>Schizoparmaceae</taxon>
        <taxon>Coniella</taxon>
    </lineage>
</organism>
<feature type="region of interest" description="Disordered" evidence="1">
    <location>
        <begin position="58"/>
        <end position="85"/>
    </location>
</feature>
<dbReference type="Proteomes" id="UP000241462">
    <property type="component" value="Unassembled WGS sequence"/>
</dbReference>
<name>A0A2T3AIR9_9PEZI</name>
<dbReference type="InterPro" id="IPR038966">
    <property type="entry name" value="TMA17"/>
</dbReference>
<dbReference type="AlphaFoldDB" id="A0A2T3AIR9"/>
<dbReference type="InParanoid" id="A0A2T3AIR9"/>
<gene>
    <name evidence="2" type="ORF">BD289DRAFT_424034</name>
</gene>
<dbReference type="PANTHER" id="PTHR40422:SF1">
    <property type="entry name" value="TRANSLATION MACHINERY-ASSOCIATED PROTEIN 17"/>
    <property type="match status" value="1"/>
</dbReference>
<feature type="compositionally biased region" description="Low complexity" evidence="1">
    <location>
        <begin position="256"/>
        <end position="274"/>
    </location>
</feature>
<evidence type="ECO:0000256" key="1">
    <source>
        <dbReference type="SAM" id="MobiDB-lite"/>
    </source>
</evidence>
<evidence type="ECO:0000313" key="3">
    <source>
        <dbReference type="Proteomes" id="UP000241462"/>
    </source>
</evidence>
<dbReference type="EMBL" id="KZ678384">
    <property type="protein sequence ID" value="PSR99354.1"/>
    <property type="molecule type" value="Genomic_DNA"/>
</dbReference>
<protein>
    <recommendedName>
        <fullName evidence="4">Secondary alcohol dehydrogenase</fullName>
    </recommendedName>
</protein>
<evidence type="ECO:0008006" key="4">
    <source>
        <dbReference type="Google" id="ProtNLM"/>
    </source>
</evidence>
<accession>A0A2T3AIR9</accession>
<dbReference type="STRING" id="2025994.A0A2T3AIR9"/>
<sequence length="308" mass="32782">MSAETTPITAPRFAAALKDLSLASLHLKTLELRNALAHLAYSNLQLRPFAEGTQATLDTATSNNNHDDSNSSRQTQTQAEGQPDQDCIDAIRENELVMDRMRERILLIKTEVEFRGVSWREFDNGEMAADEEHAHEIVASATAPAATTITTAVQQEQGRESSRPLLNGVNGSAEAQHFPTRITAALSSSGRNPWTDGTFQTGTIRDGQLHMDEVSGQSFASTGGSAAVATTSSSITAPSAVSQQSQQTAPDSAPSAAEAEAEATATATATATTATGGGRLSDEELWRMLEDRLGALDSEEEEEQGLHL</sequence>
<keyword evidence="3" id="KW-1185">Reference proteome</keyword>
<feature type="region of interest" description="Disordered" evidence="1">
    <location>
        <begin position="238"/>
        <end position="283"/>
    </location>
</feature>
<evidence type="ECO:0000313" key="2">
    <source>
        <dbReference type="EMBL" id="PSR99354.1"/>
    </source>
</evidence>
<dbReference type="PANTHER" id="PTHR40422">
    <property type="entry name" value="TRANSLATION MACHINERY-ASSOCIATED PROTEIN 17"/>
    <property type="match status" value="1"/>
</dbReference>
<dbReference type="OrthoDB" id="548474at2759"/>